<protein>
    <recommendedName>
        <fullName evidence="1">HTH cro/C1-type domain-containing protein</fullName>
    </recommendedName>
</protein>
<evidence type="ECO:0000313" key="2">
    <source>
        <dbReference type="EMBL" id="GAJ24373.1"/>
    </source>
</evidence>
<gene>
    <name evidence="2" type="ORF">S12H4_57745</name>
</gene>
<dbReference type="PROSITE" id="PS50943">
    <property type="entry name" value="HTH_CROC1"/>
    <property type="match status" value="1"/>
</dbReference>
<feature type="non-terminal residue" evidence="2">
    <location>
        <position position="1"/>
    </location>
</feature>
<sequence>TYLGGIERGERNPSLRNIAALAKALGVSLSELFRY</sequence>
<dbReference type="InterPro" id="IPR010982">
    <property type="entry name" value="Lambda_DNA-bd_dom_sf"/>
</dbReference>
<dbReference type="EMBL" id="BARW01037395">
    <property type="protein sequence ID" value="GAJ24373.1"/>
    <property type="molecule type" value="Genomic_DNA"/>
</dbReference>
<dbReference type="GO" id="GO:0003677">
    <property type="term" value="F:DNA binding"/>
    <property type="evidence" value="ECO:0007669"/>
    <property type="project" value="InterPro"/>
</dbReference>
<dbReference type="Pfam" id="PF01381">
    <property type="entry name" value="HTH_3"/>
    <property type="match status" value="1"/>
</dbReference>
<reference evidence="2" key="1">
    <citation type="journal article" date="2014" name="Front. Microbiol.">
        <title>High frequency of phylogenetically diverse reductive dehalogenase-homologous genes in deep subseafloor sedimentary metagenomes.</title>
        <authorList>
            <person name="Kawai M."/>
            <person name="Futagami T."/>
            <person name="Toyoda A."/>
            <person name="Takaki Y."/>
            <person name="Nishi S."/>
            <person name="Hori S."/>
            <person name="Arai W."/>
            <person name="Tsubouchi T."/>
            <person name="Morono Y."/>
            <person name="Uchiyama I."/>
            <person name="Ito T."/>
            <person name="Fujiyama A."/>
            <person name="Inagaki F."/>
            <person name="Takami H."/>
        </authorList>
    </citation>
    <scope>NUCLEOTIDE SEQUENCE</scope>
    <source>
        <strain evidence="2">Expedition CK06-06</strain>
    </source>
</reference>
<comment type="caution">
    <text evidence="2">The sequence shown here is derived from an EMBL/GenBank/DDBJ whole genome shotgun (WGS) entry which is preliminary data.</text>
</comment>
<proteinExistence type="predicted"/>
<dbReference type="SUPFAM" id="SSF47413">
    <property type="entry name" value="lambda repressor-like DNA-binding domains"/>
    <property type="match status" value="1"/>
</dbReference>
<organism evidence="2">
    <name type="scientific">marine sediment metagenome</name>
    <dbReference type="NCBI Taxonomy" id="412755"/>
    <lineage>
        <taxon>unclassified sequences</taxon>
        <taxon>metagenomes</taxon>
        <taxon>ecological metagenomes</taxon>
    </lineage>
</organism>
<dbReference type="CDD" id="cd00093">
    <property type="entry name" value="HTH_XRE"/>
    <property type="match status" value="1"/>
</dbReference>
<accession>X1V3N3</accession>
<dbReference type="InterPro" id="IPR001387">
    <property type="entry name" value="Cro/C1-type_HTH"/>
</dbReference>
<feature type="domain" description="HTH cro/C1-type" evidence="1">
    <location>
        <begin position="1"/>
        <end position="32"/>
    </location>
</feature>
<dbReference type="AlphaFoldDB" id="X1V3N3"/>
<dbReference type="Gene3D" id="1.10.260.40">
    <property type="entry name" value="lambda repressor-like DNA-binding domains"/>
    <property type="match status" value="1"/>
</dbReference>
<name>X1V3N3_9ZZZZ</name>
<evidence type="ECO:0000259" key="1">
    <source>
        <dbReference type="PROSITE" id="PS50943"/>
    </source>
</evidence>